<reference evidence="1" key="2">
    <citation type="journal article" date="2012" name="PLoS ONE">
        <title>A Deeply Branching Thermophilic Bacterium with an Ancient Acetyl-CoA Pathway Dominates a Subsurface Ecosystem.</title>
        <authorList>
            <person name="Takami H."/>
            <person name="Noguchi H."/>
            <person name="Takaki Y."/>
            <person name="Uchiyama I."/>
            <person name="Toyoda A."/>
            <person name="Nishi S."/>
            <person name="Chee G.-J."/>
            <person name="Arai W."/>
            <person name="Nunoura T."/>
            <person name="Itoh T."/>
            <person name="Hattori M."/>
            <person name="Takai K."/>
        </authorList>
    </citation>
    <scope>NUCLEOTIDE SEQUENCE</scope>
</reference>
<reference evidence="1" key="1">
    <citation type="journal article" date="2005" name="Environ. Microbiol.">
        <title>Genetic and functional properties of uncultivated thermophilic crenarchaeotes from a subsurface gold mine as revealed by analysis of genome fragments.</title>
        <authorList>
            <person name="Nunoura T."/>
            <person name="Hirayama H."/>
            <person name="Takami H."/>
            <person name="Oida H."/>
            <person name="Nishi S."/>
            <person name="Shimamura S."/>
            <person name="Suzuki Y."/>
            <person name="Inagaki F."/>
            <person name="Takai K."/>
            <person name="Nealson K.H."/>
            <person name="Horikoshi K."/>
        </authorList>
    </citation>
    <scope>NUCLEOTIDE SEQUENCE</scope>
</reference>
<protein>
    <submittedName>
        <fullName evidence="1">Uncharacterized protein</fullName>
    </submittedName>
</protein>
<evidence type="ECO:0000313" key="1">
    <source>
        <dbReference type="EMBL" id="BAL52706.1"/>
    </source>
</evidence>
<sequence>MWYDGSIMRVEIDQSGQIGKFNTDTVLALANGERLAIVIPAAVKRAAHEYLREKYREIREPYLRIFAASLFLLLKDYANKYDQIVIDEEFTGKWSTIKAFLVGYLRKLYPQFNPNVLQWRRIGKRSRAHELALSIYRSRQRKRKHPIKPNRIITKAELLALL</sequence>
<dbReference type="EMBL" id="AP011637">
    <property type="protein sequence ID" value="BAL52706.1"/>
    <property type="molecule type" value="Genomic_DNA"/>
</dbReference>
<gene>
    <name evidence="1" type="ORF">HGMM_F03A04C29</name>
</gene>
<dbReference type="AlphaFoldDB" id="H5S970"/>
<accession>H5S970</accession>
<organism evidence="1">
    <name type="scientific">uncultured prokaryote</name>
    <dbReference type="NCBI Taxonomy" id="198431"/>
    <lineage>
        <taxon>unclassified sequences</taxon>
        <taxon>environmental samples</taxon>
    </lineage>
</organism>
<name>H5S970_9ZZZZ</name>
<proteinExistence type="predicted"/>